<reference evidence="2" key="1">
    <citation type="journal article" date="2020" name="Stud. Mycol.">
        <title>101 Dothideomycetes genomes: A test case for predicting lifestyles and emergence of pathogens.</title>
        <authorList>
            <person name="Haridas S."/>
            <person name="Albert R."/>
            <person name="Binder M."/>
            <person name="Bloem J."/>
            <person name="LaButti K."/>
            <person name="Salamov A."/>
            <person name="Andreopoulos B."/>
            <person name="Baker S."/>
            <person name="Barry K."/>
            <person name="Bills G."/>
            <person name="Bluhm B."/>
            <person name="Cannon C."/>
            <person name="Castanera R."/>
            <person name="Culley D."/>
            <person name="Daum C."/>
            <person name="Ezra D."/>
            <person name="Gonzalez J."/>
            <person name="Henrissat B."/>
            <person name="Kuo A."/>
            <person name="Liang C."/>
            <person name="Lipzen A."/>
            <person name="Lutzoni F."/>
            <person name="Magnuson J."/>
            <person name="Mondo S."/>
            <person name="Nolan M."/>
            <person name="Ohm R."/>
            <person name="Pangilinan J."/>
            <person name="Park H.-J."/>
            <person name="Ramirez L."/>
            <person name="Alfaro M."/>
            <person name="Sun H."/>
            <person name="Tritt A."/>
            <person name="Yoshinaga Y."/>
            <person name="Zwiers L.-H."/>
            <person name="Turgeon B."/>
            <person name="Goodwin S."/>
            <person name="Spatafora J."/>
            <person name="Crous P."/>
            <person name="Grigoriev I."/>
        </authorList>
    </citation>
    <scope>NUCLEOTIDE SEQUENCE [LARGE SCALE GENOMIC DNA]</scope>
    <source>
        <strain evidence="2">CECT 20119</strain>
    </source>
</reference>
<accession>A0A6A6GP72</accession>
<evidence type="ECO:0000313" key="1">
    <source>
        <dbReference type="EMBL" id="KAF2227544.1"/>
    </source>
</evidence>
<dbReference type="PANTHER" id="PTHR46082:SF6">
    <property type="entry name" value="AAA+ ATPASE DOMAIN-CONTAINING PROTEIN-RELATED"/>
    <property type="match status" value="1"/>
</dbReference>
<dbReference type="AlphaFoldDB" id="A0A6A6GP72"/>
<dbReference type="EMBL" id="ML992501">
    <property type="protein sequence ID" value="KAF2227544.1"/>
    <property type="molecule type" value="Genomic_DNA"/>
</dbReference>
<keyword evidence="2" id="KW-1185">Reference proteome</keyword>
<evidence type="ECO:0000313" key="2">
    <source>
        <dbReference type="Proteomes" id="UP000799538"/>
    </source>
</evidence>
<organism evidence="1 2">
    <name type="scientific">Elsinoe ampelina</name>
    <dbReference type="NCBI Taxonomy" id="302913"/>
    <lineage>
        <taxon>Eukaryota</taxon>
        <taxon>Fungi</taxon>
        <taxon>Dikarya</taxon>
        <taxon>Ascomycota</taxon>
        <taxon>Pezizomycotina</taxon>
        <taxon>Dothideomycetes</taxon>
        <taxon>Dothideomycetidae</taxon>
        <taxon>Myriangiales</taxon>
        <taxon>Elsinoaceae</taxon>
        <taxon>Elsinoe</taxon>
    </lineage>
</organism>
<sequence length="381" mass="41767">MGILCALPVEKTAVEFMLDTVHEPVPPLDGDPNVYSYGEIQGSYVVIGVLPAGLMGKLSASQVASEMRHSFRMLEFLLMVGIAGGAPTDTDIRLGDIAISQPAGRYPGVVEWDRGKLGVHERQVVAAHNLPYSKLLSIVQQLKRWPAETQLTIAAHMESALGRQTAACQTFYARPDQGSDCLFQSDYIHQGGSDCHTCDRTQVVARRERHHQLPELFYGNIGCGDSVIKNGTERDKIAKDHDLICFEMEAAGVAKHYRYLIIRGICDYADSHKSKQWQPYAALAAAAYAKEVIRLVQRHFKPDLTHLSDLGVLAHQAIDDVNASGSFVDGSVDGGRTNVAGFTAPKPTAQLMTGSGLPRSYRRSSNTAFVMPLIFASFTYW</sequence>
<dbReference type="GO" id="GO:0009116">
    <property type="term" value="P:nucleoside metabolic process"/>
    <property type="evidence" value="ECO:0007669"/>
    <property type="project" value="InterPro"/>
</dbReference>
<dbReference type="SUPFAM" id="SSF53167">
    <property type="entry name" value="Purine and uridine phosphorylases"/>
    <property type="match status" value="1"/>
</dbReference>
<dbReference type="PANTHER" id="PTHR46082">
    <property type="entry name" value="ATP/GTP-BINDING PROTEIN-RELATED"/>
    <property type="match status" value="1"/>
</dbReference>
<name>A0A6A6GP72_9PEZI</name>
<gene>
    <name evidence="1" type="ORF">BDZ85DRAFT_271170</name>
</gene>
<dbReference type="OrthoDB" id="20872at2759"/>
<dbReference type="GO" id="GO:0003824">
    <property type="term" value="F:catalytic activity"/>
    <property type="evidence" value="ECO:0007669"/>
    <property type="project" value="InterPro"/>
</dbReference>
<dbReference type="Proteomes" id="UP000799538">
    <property type="component" value="Unassembled WGS sequence"/>
</dbReference>
<dbReference type="InterPro" id="IPR053137">
    <property type="entry name" value="NLR-like"/>
</dbReference>
<dbReference type="Gene3D" id="3.40.50.1580">
    <property type="entry name" value="Nucleoside phosphorylase domain"/>
    <property type="match status" value="1"/>
</dbReference>
<protein>
    <submittedName>
        <fullName evidence="1">Nucleoside phosphorylase domain-containing protein</fullName>
    </submittedName>
</protein>
<proteinExistence type="predicted"/>
<dbReference type="InterPro" id="IPR035994">
    <property type="entry name" value="Nucleoside_phosphorylase_sf"/>
</dbReference>